<protein>
    <submittedName>
        <fullName evidence="2">Uncharacterized protein</fullName>
    </submittedName>
</protein>
<feature type="compositionally biased region" description="Basic and acidic residues" evidence="1">
    <location>
        <begin position="29"/>
        <end position="39"/>
    </location>
</feature>
<evidence type="ECO:0000313" key="2">
    <source>
        <dbReference type="EMBL" id="CAD8845243.1"/>
    </source>
</evidence>
<accession>A0A7S1F606</accession>
<feature type="region of interest" description="Disordered" evidence="1">
    <location>
        <begin position="1"/>
        <end position="39"/>
    </location>
</feature>
<proteinExistence type="predicted"/>
<name>A0A7S1F606_NOCSC</name>
<dbReference type="AlphaFoldDB" id="A0A7S1F606"/>
<evidence type="ECO:0000256" key="1">
    <source>
        <dbReference type="SAM" id="MobiDB-lite"/>
    </source>
</evidence>
<reference evidence="2" key="1">
    <citation type="submission" date="2021-01" db="EMBL/GenBank/DDBJ databases">
        <authorList>
            <person name="Corre E."/>
            <person name="Pelletier E."/>
            <person name="Niang G."/>
            <person name="Scheremetjew M."/>
            <person name="Finn R."/>
            <person name="Kale V."/>
            <person name="Holt S."/>
            <person name="Cochrane G."/>
            <person name="Meng A."/>
            <person name="Brown T."/>
            <person name="Cohen L."/>
        </authorList>
    </citation>
    <scope>NUCLEOTIDE SEQUENCE</scope>
</reference>
<sequence>MRAGEQSKSFNRHAAGSTPGVRLAESGAENDKHRFKQVDWKSQIVPRTMKDRPIRGLFAQQPSKIPSEFKQIVILSNASYFSPAPLPSCGSAEDVLTRVPHTIDQRVL</sequence>
<organism evidence="2">
    <name type="scientific">Noctiluca scintillans</name>
    <name type="common">Sea sparkle</name>
    <name type="synonym">Red tide dinoflagellate</name>
    <dbReference type="NCBI Taxonomy" id="2966"/>
    <lineage>
        <taxon>Eukaryota</taxon>
        <taxon>Sar</taxon>
        <taxon>Alveolata</taxon>
        <taxon>Dinophyceae</taxon>
        <taxon>Noctilucales</taxon>
        <taxon>Noctilucaceae</taxon>
        <taxon>Noctiluca</taxon>
    </lineage>
</organism>
<dbReference type="EMBL" id="HBFQ01027755">
    <property type="protein sequence ID" value="CAD8845243.1"/>
    <property type="molecule type" value="Transcribed_RNA"/>
</dbReference>
<gene>
    <name evidence="2" type="ORF">NSCI0253_LOCUS19593</name>
</gene>